<accession>A0ABT1HAJ9</accession>
<feature type="transmembrane region" description="Helical" evidence="5">
    <location>
        <begin position="60"/>
        <end position="80"/>
    </location>
</feature>
<gene>
    <name evidence="7" type="ORF">LX12_004060</name>
</gene>
<feature type="transmembrane region" description="Helical" evidence="5">
    <location>
        <begin position="364"/>
        <end position="382"/>
    </location>
</feature>
<feature type="transmembrane region" description="Helical" evidence="5">
    <location>
        <begin position="174"/>
        <end position="196"/>
    </location>
</feature>
<keyword evidence="8" id="KW-1185">Reference proteome</keyword>
<dbReference type="Gene3D" id="1.20.1720.10">
    <property type="entry name" value="Multidrug resistance protein D"/>
    <property type="match status" value="1"/>
</dbReference>
<evidence type="ECO:0000256" key="2">
    <source>
        <dbReference type="ARBA" id="ARBA00022692"/>
    </source>
</evidence>
<evidence type="ECO:0000256" key="3">
    <source>
        <dbReference type="ARBA" id="ARBA00022989"/>
    </source>
</evidence>
<feature type="transmembrane region" description="Helical" evidence="5">
    <location>
        <begin position="112"/>
        <end position="133"/>
    </location>
</feature>
<sequence>MTTTTTPRTDTPERLTWRVVWLIVVACSALSAVVAAMASLNVALSEIAPDIGADSAQITWLVDGYTLTLAALLLPCGALGDRFGRRGVLVVGLVIFAIASAMAIVLSTPEEIIATRVVAGAGAALVMPATLSLITSGVPENRRPLAVGIWAGVAGAGAILGFLVTGVLLEFFSWHSIFIAFAAAAGTMAVLSLTIGSSRDANPPRFDILGSITSAVAVAAFVFGLIEGPIRGWADPLVLLGLIGGLALAGVFVWLQLRGTRTLLDVRLFRRRAFGAGSFAIALQFIGSFGVFFLVLQRFQIIMGYSPLKSALALVPLVVVVMVMSLVGTWAAVRFSFRAVLPTGMFVFGMAIIVLGIFDTDTYWVIACQLSVLAFGIGLATAPATTGIMVSTPADNQGVASAVNDTSRELGAAIGMALAGSIVAAGFTTRIAGTVEKTREQLQGVAQQLTSSGRGAEGQAILGQIDTITDRLGKSLAEASAVADQLRQKIPGPVADTISAGARDAFLHPMSQAYVVLGSIVVVGSVILAFWTPTRMPDAEDAAPIDTGVPRAKD</sequence>
<feature type="transmembrane region" description="Helical" evidence="5">
    <location>
        <begin position="208"/>
        <end position="226"/>
    </location>
</feature>
<evidence type="ECO:0000259" key="6">
    <source>
        <dbReference type="PROSITE" id="PS50850"/>
    </source>
</evidence>
<dbReference type="PANTHER" id="PTHR42718">
    <property type="entry name" value="MAJOR FACILITATOR SUPERFAMILY MULTIDRUG TRANSPORTER MFSC"/>
    <property type="match status" value="1"/>
</dbReference>
<dbReference type="Proteomes" id="UP001205740">
    <property type="component" value="Unassembled WGS sequence"/>
</dbReference>
<dbReference type="InterPro" id="IPR020846">
    <property type="entry name" value="MFS_dom"/>
</dbReference>
<feature type="transmembrane region" description="Helical" evidence="5">
    <location>
        <begin position="238"/>
        <end position="257"/>
    </location>
</feature>
<dbReference type="InterPro" id="IPR036259">
    <property type="entry name" value="MFS_trans_sf"/>
</dbReference>
<evidence type="ECO:0000256" key="5">
    <source>
        <dbReference type="SAM" id="Phobius"/>
    </source>
</evidence>
<feature type="transmembrane region" description="Helical" evidence="5">
    <location>
        <begin position="145"/>
        <end position="168"/>
    </location>
</feature>
<reference evidence="7 8" key="1">
    <citation type="submission" date="2022-06" db="EMBL/GenBank/DDBJ databases">
        <title>Genomic Encyclopedia of Archaeal and Bacterial Type Strains, Phase II (KMG-II): from individual species to whole genera.</title>
        <authorList>
            <person name="Goeker M."/>
        </authorList>
    </citation>
    <scope>NUCLEOTIDE SEQUENCE [LARGE SCALE GENOMIC DNA]</scope>
    <source>
        <strain evidence="7 8">DSM 45037</strain>
    </source>
</reference>
<feature type="transmembrane region" description="Helical" evidence="5">
    <location>
        <begin position="513"/>
        <end position="531"/>
    </location>
</feature>
<feature type="transmembrane region" description="Helical" evidence="5">
    <location>
        <begin position="340"/>
        <end position="358"/>
    </location>
</feature>
<feature type="transmembrane region" description="Helical" evidence="5">
    <location>
        <begin position="20"/>
        <end position="40"/>
    </location>
</feature>
<dbReference type="RefSeq" id="WP_253656420.1">
    <property type="nucleotide sequence ID" value="NZ_BAAAOE010000006.1"/>
</dbReference>
<keyword evidence="3 5" id="KW-1133">Transmembrane helix</keyword>
<feature type="transmembrane region" description="Helical" evidence="5">
    <location>
        <begin position="278"/>
        <end position="299"/>
    </location>
</feature>
<dbReference type="PROSITE" id="PS50850">
    <property type="entry name" value="MFS"/>
    <property type="match status" value="1"/>
</dbReference>
<dbReference type="InterPro" id="IPR011701">
    <property type="entry name" value="MFS"/>
</dbReference>
<dbReference type="SUPFAM" id="SSF103473">
    <property type="entry name" value="MFS general substrate transporter"/>
    <property type="match status" value="1"/>
</dbReference>
<feature type="transmembrane region" description="Helical" evidence="5">
    <location>
        <begin position="311"/>
        <end position="333"/>
    </location>
</feature>
<evidence type="ECO:0000256" key="4">
    <source>
        <dbReference type="ARBA" id="ARBA00023136"/>
    </source>
</evidence>
<evidence type="ECO:0000313" key="8">
    <source>
        <dbReference type="Proteomes" id="UP001205740"/>
    </source>
</evidence>
<name>A0ABT1HAJ9_9NOCA</name>
<comment type="subcellular location">
    <subcellularLocation>
        <location evidence="1">Cell membrane</location>
        <topology evidence="1">Multi-pass membrane protein</topology>
    </subcellularLocation>
</comment>
<proteinExistence type="predicted"/>
<dbReference type="EMBL" id="JAMTCG010000008">
    <property type="protein sequence ID" value="MCP2162848.1"/>
    <property type="molecule type" value="Genomic_DNA"/>
</dbReference>
<feature type="transmembrane region" description="Helical" evidence="5">
    <location>
        <begin position="87"/>
        <end position="106"/>
    </location>
</feature>
<dbReference type="CDD" id="cd17321">
    <property type="entry name" value="MFS_MMR_MDR_like"/>
    <property type="match status" value="1"/>
</dbReference>
<dbReference type="Pfam" id="PF07690">
    <property type="entry name" value="MFS_1"/>
    <property type="match status" value="1"/>
</dbReference>
<protein>
    <submittedName>
        <fullName evidence="7">Arabinose efflux permease, MFS family</fullName>
    </submittedName>
</protein>
<evidence type="ECO:0000313" key="7">
    <source>
        <dbReference type="EMBL" id="MCP2162848.1"/>
    </source>
</evidence>
<evidence type="ECO:0000256" key="1">
    <source>
        <dbReference type="ARBA" id="ARBA00004651"/>
    </source>
</evidence>
<dbReference type="PANTHER" id="PTHR42718:SF42">
    <property type="entry name" value="EXPORT PROTEIN"/>
    <property type="match status" value="1"/>
</dbReference>
<keyword evidence="4 5" id="KW-0472">Membrane</keyword>
<comment type="caution">
    <text evidence="7">The sequence shown here is derived from an EMBL/GenBank/DDBJ whole genome shotgun (WGS) entry which is preliminary data.</text>
</comment>
<dbReference type="Gene3D" id="1.20.1250.20">
    <property type="entry name" value="MFS general substrate transporter like domains"/>
    <property type="match status" value="1"/>
</dbReference>
<feature type="domain" description="Major facilitator superfamily (MFS) profile" evidence="6">
    <location>
        <begin position="20"/>
        <end position="536"/>
    </location>
</feature>
<organism evidence="7 8">
    <name type="scientific">Williamsia serinedens</name>
    <dbReference type="NCBI Taxonomy" id="391736"/>
    <lineage>
        <taxon>Bacteria</taxon>
        <taxon>Bacillati</taxon>
        <taxon>Actinomycetota</taxon>
        <taxon>Actinomycetes</taxon>
        <taxon>Mycobacteriales</taxon>
        <taxon>Nocardiaceae</taxon>
        <taxon>Williamsia</taxon>
    </lineage>
</organism>
<keyword evidence="2 5" id="KW-0812">Transmembrane</keyword>